<dbReference type="Proteomes" id="UP000030428">
    <property type="component" value="Unassembled WGS sequence"/>
</dbReference>
<comment type="caution">
    <text evidence="3">The sequence shown here is derived from an EMBL/GenBank/DDBJ whole genome shotgun (WGS) entry which is preliminary data.</text>
</comment>
<dbReference type="EMBL" id="JSZA02000018">
    <property type="protein sequence ID" value="KHD09525.1"/>
    <property type="molecule type" value="Genomic_DNA"/>
</dbReference>
<protein>
    <recommendedName>
        <fullName evidence="5">FHA domain-containing protein</fullName>
    </recommendedName>
</protein>
<dbReference type="Pfam" id="PF00498">
    <property type="entry name" value="FHA"/>
    <property type="match status" value="1"/>
</dbReference>
<dbReference type="Gene3D" id="3.40.50.410">
    <property type="entry name" value="von Willebrand factor, type A domain"/>
    <property type="match status" value="1"/>
</dbReference>
<dbReference type="InterPro" id="IPR002035">
    <property type="entry name" value="VWF_A"/>
</dbReference>
<dbReference type="AlphaFoldDB" id="A0A0A6P9B2"/>
<feature type="domain" description="FHA" evidence="1">
    <location>
        <begin position="201"/>
        <end position="253"/>
    </location>
</feature>
<sequence>MRGDPYRGAIEAIAGLFNHMNENDVVAVLTFGDEVQTITDFTRPTQALFDILQRITPDAQKTHFYEAIQRAFILNKLRKTGLPTRRAILVITDGKDEGSGIRLDDLLNNEIKQRRIPIYSVGFSKLREEKFLDELKRISNLSGGTYVRSDAYSGFAEIYTKTSGDIQEQMYIHVRAPDDILVTDGQDEGRRGALPVGEKGIIIGRQGAEVTPNIVLTDPKISRPHCLLQAGEDWFSVKNQSNTRATFVNGIRINDKHVFKDDECVINIGDTTIRINLLKLN</sequence>
<evidence type="ECO:0000313" key="4">
    <source>
        <dbReference type="Proteomes" id="UP000030428"/>
    </source>
</evidence>
<keyword evidence="4" id="KW-1185">Reference proteome</keyword>
<dbReference type="SMART" id="SM00240">
    <property type="entry name" value="FHA"/>
    <property type="match status" value="1"/>
</dbReference>
<dbReference type="Gene3D" id="2.60.200.20">
    <property type="match status" value="1"/>
</dbReference>
<evidence type="ECO:0000313" key="3">
    <source>
        <dbReference type="EMBL" id="KHD09525.1"/>
    </source>
</evidence>
<evidence type="ECO:0000259" key="1">
    <source>
        <dbReference type="PROSITE" id="PS50006"/>
    </source>
</evidence>
<name>A0A0A6P9B2_9GAMM</name>
<dbReference type="PROSITE" id="PS50006">
    <property type="entry name" value="FHA_DOMAIN"/>
    <property type="match status" value="1"/>
</dbReference>
<accession>A0A0A6P9B2</accession>
<evidence type="ECO:0000259" key="2">
    <source>
        <dbReference type="PROSITE" id="PS50234"/>
    </source>
</evidence>
<evidence type="ECO:0008006" key="5">
    <source>
        <dbReference type="Google" id="ProtNLM"/>
    </source>
</evidence>
<dbReference type="SMART" id="SM00327">
    <property type="entry name" value="VWA"/>
    <property type="match status" value="1"/>
</dbReference>
<dbReference type="InterPro" id="IPR008984">
    <property type="entry name" value="SMAD_FHA_dom_sf"/>
</dbReference>
<gene>
    <name evidence="3" type="ORF">PN36_06260</name>
</gene>
<proteinExistence type="predicted"/>
<organism evidence="3 4">
    <name type="scientific">Candidatus Thiomargarita nelsonii</name>
    <dbReference type="NCBI Taxonomy" id="1003181"/>
    <lineage>
        <taxon>Bacteria</taxon>
        <taxon>Pseudomonadati</taxon>
        <taxon>Pseudomonadota</taxon>
        <taxon>Gammaproteobacteria</taxon>
        <taxon>Thiotrichales</taxon>
        <taxon>Thiotrichaceae</taxon>
        <taxon>Thiomargarita</taxon>
    </lineage>
</organism>
<dbReference type="SUPFAM" id="SSF53300">
    <property type="entry name" value="vWA-like"/>
    <property type="match status" value="1"/>
</dbReference>
<dbReference type="PROSITE" id="PS50234">
    <property type="entry name" value="VWFA"/>
    <property type="match status" value="1"/>
</dbReference>
<feature type="domain" description="VWFA" evidence="2">
    <location>
        <begin position="1"/>
        <end position="162"/>
    </location>
</feature>
<dbReference type="InterPro" id="IPR036465">
    <property type="entry name" value="vWFA_dom_sf"/>
</dbReference>
<dbReference type="CDD" id="cd00060">
    <property type="entry name" value="FHA"/>
    <property type="match status" value="1"/>
</dbReference>
<dbReference type="Pfam" id="PF00092">
    <property type="entry name" value="VWA"/>
    <property type="match status" value="1"/>
</dbReference>
<dbReference type="CDD" id="cd00198">
    <property type="entry name" value="vWFA"/>
    <property type="match status" value="1"/>
</dbReference>
<dbReference type="SUPFAM" id="SSF49879">
    <property type="entry name" value="SMAD/FHA domain"/>
    <property type="match status" value="1"/>
</dbReference>
<reference evidence="3 4" key="1">
    <citation type="journal article" date="2016" name="Front. Microbiol.">
        <title>Single-Cell (Meta-)Genomics of a Dimorphic Candidatus Thiomargarita nelsonii Reveals Genomic Plasticity.</title>
        <authorList>
            <person name="Flood B.E."/>
            <person name="Fliss P."/>
            <person name="Jones D.S."/>
            <person name="Dick G.J."/>
            <person name="Jain S."/>
            <person name="Kaster A.K."/>
            <person name="Winkel M."/>
            <person name="Mussmann M."/>
            <person name="Bailey J."/>
        </authorList>
    </citation>
    <scope>NUCLEOTIDE SEQUENCE [LARGE SCALE GENOMIC DNA]</scope>
    <source>
        <strain evidence="3">Hydrate Ridge</strain>
    </source>
</reference>
<dbReference type="InterPro" id="IPR000253">
    <property type="entry name" value="FHA_dom"/>
</dbReference>